<dbReference type="EMBL" id="CAJNOJ010000041">
    <property type="protein sequence ID" value="CAF0932712.1"/>
    <property type="molecule type" value="Genomic_DNA"/>
</dbReference>
<evidence type="ECO:0000313" key="1">
    <source>
        <dbReference type="EMBL" id="CAF0932712.1"/>
    </source>
</evidence>
<sequence>MYNIYNHCILAHGSLLSVKYDIHYPHTYDIAHLTDIIRKQWLVIPVKNYSNKKLCEIDIEFLENHDVFDEEMSMVKWYVSYLKVTFRYELFLFCELPLIHSELNKVQKLITERLISDSEKYFEQALRLRASINETIVDKFLKSGLHGYSFPTSNKDNFSFKTAFKPSKKIELIAVYATIGGNILRNICLFS</sequence>
<organism evidence="1 2">
    <name type="scientific">Adineta ricciae</name>
    <name type="common">Rotifer</name>
    <dbReference type="NCBI Taxonomy" id="249248"/>
    <lineage>
        <taxon>Eukaryota</taxon>
        <taxon>Metazoa</taxon>
        <taxon>Spiralia</taxon>
        <taxon>Gnathifera</taxon>
        <taxon>Rotifera</taxon>
        <taxon>Eurotatoria</taxon>
        <taxon>Bdelloidea</taxon>
        <taxon>Adinetida</taxon>
        <taxon>Adinetidae</taxon>
        <taxon>Adineta</taxon>
    </lineage>
</organism>
<evidence type="ECO:0000313" key="2">
    <source>
        <dbReference type="Proteomes" id="UP000663852"/>
    </source>
</evidence>
<accession>A0A814BW00</accession>
<gene>
    <name evidence="1" type="ORF">EDS130_LOCUS11384</name>
</gene>
<name>A0A814BW00_ADIRI</name>
<dbReference type="AlphaFoldDB" id="A0A814BW00"/>
<comment type="caution">
    <text evidence="1">The sequence shown here is derived from an EMBL/GenBank/DDBJ whole genome shotgun (WGS) entry which is preliminary data.</text>
</comment>
<proteinExistence type="predicted"/>
<dbReference type="Proteomes" id="UP000663852">
    <property type="component" value="Unassembled WGS sequence"/>
</dbReference>
<protein>
    <submittedName>
        <fullName evidence="1">Uncharacterized protein</fullName>
    </submittedName>
</protein>
<reference evidence="1" key="1">
    <citation type="submission" date="2021-02" db="EMBL/GenBank/DDBJ databases">
        <authorList>
            <person name="Nowell W R."/>
        </authorList>
    </citation>
    <scope>NUCLEOTIDE SEQUENCE</scope>
</reference>